<protein>
    <submittedName>
        <fullName evidence="2">Uncharacterized protein</fullName>
    </submittedName>
</protein>
<reference evidence="2 3" key="1">
    <citation type="submission" date="2014-06" db="EMBL/GenBank/DDBJ databases">
        <title>Evolutionary Origins and Diversification of the Mycorrhizal Mutualists.</title>
        <authorList>
            <consortium name="DOE Joint Genome Institute"/>
            <consortium name="Mycorrhizal Genomics Consortium"/>
            <person name="Kohler A."/>
            <person name="Kuo A."/>
            <person name="Nagy L.G."/>
            <person name="Floudas D."/>
            <person name="Copeland A."/>
            <person name="Barry K.W."/>
            <person name="Cichocki N."/>
            <person name="Veneault-Fourrey C."/>
            <person name="LaButti K."/>
            <person name="Lindquist E.A."/>
            <person name="Lipzen A."/>
            <person name="Lundell T."/>
            <person name="Morin E."/>
            <person name="Murat C."/>
            <person name="Riley R."/>
            <person name="Ohm R."/>
            <person name="Sun H."/>
            <person name="Tunlid A."/>
            <person name="Henrissat B."/>
            <person name="Grigoriev I.V."/>
            <person name="Hibbett D.S."/>
            <person name="Martin F."/>
        </authorList>
    </citation>
    <scope>NUCLEOTIDE SEQUENCE [LARGE SCALE GENOMIC DNA]</scope>
    <source>
        <strain evidence="2 3">FD-325 SS-3</strain>
    </source>
</reference>
<keyword evidence="3" id="KW-1185">Reference proteome</keyword>
<dbReference type="HOGENOM" id="CLU_1678670_0_0_1"/>
<dbReference type="Proteomes" id="UP000053263">
    <property type="component" value="Unassembled WGS sequence"/>
</dbReference>
<evidence type="ECO:0000313" key="3">
    <source>
        <dbReference type="Proteomes" id="UP000053263"/>
    </source>
</evidence>
<gene>
    <name evidence="2" type="ORF">PLICRDRAFT_46457</name>
</gene>
<organism evidence="2 3">
    <name type="scientific">Plicaturopsis crispa FD-325 SS-3</name>
    <dbReference type="NCBI Taxonomy" id="944288"/>
    <lineage>
        <taxon>Eukaryota</taxon>
        <taxon>Fungi</taxon>
        <taxon>Dikarya</taxon>
        <taxon>Basidiomycota</taxon>
        <taxon>Agaricomycotina</taxon>
        <taxon>Agaricomycetes</taxon>
        <taxon>Agaricomycetidae</taxon>
        <taxon>Amylocorticiales</taxon>
        <taxon>Amylocorticiaceae</taxon>
        <taxon>Plicatura</taxon>
        <taxon>Plicaturopsis crispa</taxon>
    </lineage>
</organism>
<feature type="compositionally biased region" description="Polar residues" evidence="1">
    <location>
        <begin position="37"/>
        <end position="51"/>
    </location>
</feature>
<evidence type="ECO:0000313" key="2">
    <source>
        <dbReference type="EMBL" id="KII84123.1"/>
    </source>
</evidence>
<accession>A0A0C9T7F1</accession>
<evidence type="ECO:0000256" key="1">
    <source>
        <dbReference type="SAM" id="MobiDB-lite"/>
    </source>
</evidence>
<feature type="region of interest" description="Disordered" evidence="1">
    <location>
        <begin position="1"/>
        <end position="143"/>
    </location>
</feature>
<dbReference type="AlphaFoldDB" id="A0A0C9T7F1"/>
<name>A0A0C9T7F1_PLICR</name>
<feature type="compositionally biased region" description="Low complexity" evidence="1">
    <location>
        <begin position="103"/>
        <end position="117"/>
    </location>
</feature>
<sequence length="157" mass="16446">MPGIRVATPSGPALQQCPRGAYTTRYPEKPLVPGPTAHQTQTDPFPSLTSTGRRKASKCVDGSRWGSVSMAVKSSGLRQEAASEDAKPRPSPKITATHRVLPASLADSKSSGSSVSADMFPRLVPGKDGQNKHAPSMGRWGDGVGPAVSARLLDFVP</sequence>
<proteinExistence type="predicted"/>
<dbReference type="EMBL" id="KN832572">
    <property type="protein sequence ID" value="KII84123.1"/>
    <property type="molecule type" value="Genomic_DNA"/>
</dbReference>